<dbReference type="KEGG" id="hhy:Halhy_1459"/>
<evidence type="ECO:0000313" key="1">
    <source>
        <dbReference type="EMBL" id="AEE49353.1"/>
    </source>
</evidence>
<gene>
    <name evidence="1" type="ordered locus">Halhy_1459</name>
</gene>
<dbReference type="EMBL" id="CP002691">
    <property type="protein sequence ID" value="AEE49353.1"/>
    <property type="molecule type" value="Genomic_DNA"/>
</dbReference>
<dbReference type="STRING" id="760192.Halhy_1459"/>
<organism evidence="1 2">
    <name type="scientific">Haliscomenobacter hydrossis (strain ATCC 27775 / DSM 1100 / LMG 10767 / O)</name>
    <dbReference type="NCBI Taxonomy" id="760192"/>
    <lineage>
        <taxon>Bacteria</taxon>
        <taxon>Pseudomonadati</taxon>
        <taxon>Bacteroidota</taxon>
        <taxon>Saprospiria</taxon>
        <taxon>Saprospirales</taxon>
        <taxon>Haliscomenobacteraceae</taxon>
        <taxon>Haliscomenobacter</taxon>
    </lineage>
</organism>
<evidence type="ECO:0000313" key="2">
    <source>
        <dbReference type="Proteomes" id="UP000008461"/>
    </source>
</evidence>
<proteinExistence type="predicted"/>
<name>F4KXE5_HALH1</name>
<sequence length="45" mass="5412">MEIPRMGGKWGVKCERVKVWVCWVDFLKKVDTKISQKKAYFHQLD</sequence>
<dbReference type="Proteomes" id="UP000008461">
    <property type="component" value="Chromosome"/>
</dbReference>
<keyword evidence="2" id="KW-1185">Reference proteome</keyword>
<reference evidence="1 2" key="1">
    <citation type="journal article" date="2011" name="Stand. Genomic Sci.">
        <title>Complete genome sequence of Haliscomenobacter hydrossis type strain (O).</title>
        <authorList>
            <consortium name="US DOE Joint Genome Institute (JGI-PGF)"/>
            <person name="Daligault H."/>
            <person name="Lapidus A."/>
            <person name="Zeytun A."/>
            <person name="Nolan M."/>
            <person name="Lucas S."/>
            <person name="Del Rio T.G."/>
            <person name="Tice H."/>
            <person name="Cheng J.F."/>
            <person name="Tapia R."/>
            <person name="Han C."/>
            <person name="Goodwin L."/>
            <person name="Pitluck S."/>
            <person name="Liolios K."/>
            <person name="Pagani I."/>
            <person name="Ivanova N."/>
            <person name="Huntemann M."/>
            <person name="Mavromatis K."/>
            <person name="Mikhailova N."/>
            <person name="Pati A."/>
            <person name="Chen A."/>
            <person name="Palaniappan K."/>
            <person name="Land M."/>
            <person name="Hauser L."/>
            <person name="Brambilla E.M."/>
            <person name="Rohde M."/>
            <person name="Verbarg S."/>
            <person name="Goker M."/>
            <person name="Bristow J."/>
            <person name="Eisen J.A."/>
            <person name="Markowitz V."/>
            <person name="Hugenholtz P."/>
            <person name="Kyrpides N.C."/>
            <person name="Klenk H.P."/>
            <person name="Woyke T."/>
        </authorList>
    </citation>
    <scope>NUCLEOTIDE SEQUENCE [LARGE SCALE GENOMIC DNA]</scope>
    <source>
        <strain evidence="2">ATCC 27775 / DSM 1100 / LMG 10767 / O</strain>
    </source>
</reference>
<dbReference type="HOGENOM" id="CLU_3200518_0_0_10"/>
<reference key="2">
    <citation type="submission" date="2011-04" db="EMBL/GenBank/DDBJ databases">
        <title>Complete sequence of chromosome of Haliscomenobacter hydrossis DSM 1100.</title>
        <authorList>
            <consortium name="US DOE Joint Genome Institute (JGI-PGF)"/>
            <person name="Lucas S."/>
            <person name="Han J."/>
            <person name="Lapidus A."/>
            <person name="Bruce D."/>
            <person name="Goodwin L."/>
            <person name="Pitluck S."/>
            <person name="Peters L."/>
            <person name="Kyrpides N."/>
            <person name="Mavromatis K."/>
            <person name="Ivanova N."/>
            <person name="Ovchinnikova G."/>
            <person name="Pagani I."/>
            <person name="Daligault H."/>
            <person name="Detter J.C."/>
            <person name="Han C."/>
            <person name="Land M."/>
            <person name="Hauser L."/>
            <person name="Markowitz V."/>
            <person name="Cheng J.-F."/>
            <person name="Hugenholtz P."/>
            <person name="Woyke T."/>
            <person name="Wu D."/>
            <person name="Verbarg S."/>
            <person name="Frueling A."/>
            <person name="Brambilla E."/>
            <person name="Klenk H.-P."/>
            <person name="Eisen J.A."/>
        </authorList>
    </citation>
    <scope>NUCLEOTIDE SEQUENCE</scope>
    <source>
        <strain>DSM 1100</strain>
    </source>
</reference>
<accession>F4KXE5</accession>
<dbReference type="AlphaFoldDB" id="F4KXE5"/>
<protein>
    <submittedName>
        <fullName evidence="1">Uncharacterized protein</fullName>
    </submittedName>
</protein>